<keyword evidence="1" id="KW-0472">Membrane</keyword>
<evidence type="ECO:0000313" key="2">
    <source>
        <dbReference type="EMBL" id="ASA20895.1"/>
    </source>
</evidence>
<gene>
    <name evidence="2" type="ORF">B9T62_08925</name>
</gene>
<dbReference type="OrthoDB" id="2666347at2"/>
<proteinExistence type="predicted"/>
<dbReference type="InterPro" id="IPR009229">
    <property type="entry name" value="AgrD"/>
</dbReference>
<accession>A0A2Z2KB79</accession>
<evidence type="ECO:0008006" key="4">
    <source>
        <dbReference type="Google" id="ProtNLM"/>
    </source>
</evidence>
<sequence length="47" mass="5278">MSRLLNHARRSFVYHAATCLSLVAVIFVSAPSVLYIHQPQAPEELLK</sequence>
<evidence type="ECO:0000313" key="3">
    <source>
        <dbReference type="Proteomes" id="UP000249890"/>
    </source>
</evidence>
<dbReference type="AlphaFoldDB" id="A0A2Z2KB79"/>
<evidence type="ECO:0000256" key="1">
    <source>
        <dbReference type="SAM" id="Phobius"/>
    </source>
</evidence>
<dbReference type="KEGG" id="pdh:B9T62_08925"/>
<protein>
    <recommendedName>
        <fullName evidence="4">Cyclic lactone autoinducer peptide</fullName>
    </recommendedName>
</protein>
<keyword evidence="3" id="KW-1185">Reference proteome</keyword>
<reference evidence="2 3" key="1">
    <citation type="submission" date="2017-06" db="EMBL/GenBank/DDBJ databases">
        <title>Complete genome sequence of Paenibacillus donghaensis KCTC 13049T isolated from East Sea sediment, South Korea.</title>
        <authorList>
            <person name="Jung B.K."/>
            <person name="Hong S.-J."/>
            <person name="Shin J.-H."/>
        </authorList>
    </citation>
    <scope>NUCLEOTIDE SEQUENCE [LARGE SCALE GENOMIC DNA]</scope>
    <source>
        <strain evidence="2 3">KCTC 13049</strain>
    </source>
</reference>
<feature type="transmembrane region" description="Helical" evidence="1">
    <location>
        <begin position="12"/>
        <end position="37"/>
    </location>
</feature>
<dbReference type="RefSeq" id="WP_087914911.1">
    <property type="nucleotide sequence ID" value="NZ_CP021780.1"/>
</dbReference>
<organism evidence="2 3">
    <name type="scientific">Paenibacillus donghaensis</name>
    <dbReference type="NCBI Taxonomy" id="414771"/>
    <lineage>
        <taxon>Bacteria</taxon>
        <taxon>Bacillati</taxon>
        <taxon>Bacillota</taxon>
        <taxon>Bacilli</taxon>
        <taxon>Bacillales</taxon>
        <taxon>Paenibacillaceae</taxon>
        <taxon>Paenibacillus</taxon>
    </lineage>
</organism>
<keyword evidence="1" id="KW-1133">Transmembrane helix</keyword>
<dbReference type="Proteomes" id="UP000249890">
    <property type="component" value="Chromosome"/>
</dbReference>
<dbReference type="EMBL" id="CP021780">
    <property type="protein sequence ID" value="ASA20895.1"/>
    <property type="molecule type" value="Genomic_DNA"/>
</dbReference>
<dbReference type="NCBIfam" id="TIGR04223">
    <property type="entry name" value="quorum_AgrD"/>
    <property type="match status" value="1"/>
</dbReference>
<keyword evidence="1" id="KW-0812">Transmembrane</keyword>
<name>A0A2Z2KB79_9BACL</name>